<evidence type="ECO:0000256" key="1">
    <source>
        <dbReference type="SAM" id="MobiDB-lite"/>
    </source>
</evidence>
<sequence>MMATHTIKHKLLVAYYCYPCLQWLSIFRNTVDELFAGEVADKAKHFAEGIAENLGRQITQTAMSGKCSSPRNMKISTEPGLAAFS</sequence>
<accession>A0A081NLL2</accession>
<dbReference type="Proteomes" id="UP000028073">
    <property type="component" value="Unassembled WGS sequence"/>
</dbReference>
<keyword evidence="3" id="KW-1185">Reference proteome</keyword>
<evidence type="ECO:0000313" key="3">
    <source>
        <dbReference type="Proteomes" id="UP000028073"/>
    </source>
</evidence>
<feature type="compositionally biased region" description="Polar residues" evidence="1">
    <location>
        <begin position="63"/>
        <end position="75"/>
    </location>
</feature>
<reference evidence="2 3" key="1">
    <citation type="submission" date="2014-06" db="EMBL/GenBank/DDBJ databases">
        <title>Whole Genome Sequences of Three Symbiotic Endozoicomonas Bacteria.</title>
        <authorList>
            <person name="Neave M.J."/>
            <person name="Apprill A."/>
            <person name="Voolstra C.R."/>
        </authorList>
    </citation>
    <scope>NUCLEOTIDE SEQUENCE [LARGE SCALE GENOMIC DNA]</scope>
    <source>
        <strain evidence="2 3">DSM 25634</strain>
    </source>
</reference>
<organism evidence="2 3">
    <name type="scientific">Endozoicomonas numazuensis</name>
    <dbReference type="NCBI Taxonomy" id="1137799"/>
    <lineage>
        <taxon>Bacteria</taxon>
        <taxon>Pseudomonadati</taxon>
        <taxon>Pseudomonadota</taxon>
        <taxon>Gammaproteobacteria</taxon>
        <taxon>Oceanospirillales</taxon>
        <taxon>Endozoicomonadaceae</taxon>
        <taxon>Endozoicomonas</taxon>
    </lineage>
</organism>
<evidence type="ECO:0000313" key="2">
    <source>
        <dbReference type="EMBL" id="KEQ19335.1"/>
    </source>
</evidence>
<feature type="region of interest" description="Disordered" evidence="1">
    <location>
        <begin position="63"/>
        <end position="85"/>
    </location>
</feature>
<dbReference type="AlphaFoldDB" id="A0A081NLL2"/>
<proteinExistence type="predicted"/>
<comment type="caution">
    <text evidence="2">The sequence shown here is derived from an EMBL/GenBank/DDBJ whole genome shotgun (WGS) entry which is preliminary data.</text>
</comment>
<dbReference type="EMBL" id="JOKH01000001">
    <property type="protein sequence ID" value="KEQ19335.1"/>
    <property type="molecule type" value="Genomic_DNA"/>
</dbReference>
<name>A0A081NLL2_9GAMM</name>
<gene>
    <name evidence="2" type="ORF">GZ78_05035</name>
</gene>
<protein>
    <submittedName>
        <fullName evidence="2">Uncharacterized protein</fullName>
    </submittedName>
</protein>